<protein>
    <submittedName>
        <fullName evidence="2">Uncharacterized protein</fullName>
    </submittedName>
</protein>
<reference evidence="2" key="1">
    <citation type="journal article" date="2020" name="mSystems">
        <title>Genome- and Community-Level Interaction Insights into Carbon Utilization and Element Cycling Functions of Hydrothermarchaeota in Hydrothermal Sediment.</title>
        <authorList>
            <person name="Zhou Z."/>
            <person name="Liu Y."/>
            <person name="Xu W."/>
            <person name="Pan J."/>
            <person name="Luo Z.H."/>
            <person name="Li M."/>
        </authorList>
    </citation>
    <scope>NUCLEOTIDE SEQUENCE [LARGE SCALE GENOMIC DNA]</scope>
    <source>
        <strain evidence="2">SpSt-339</strain>
    </source>
</reference>
<dbReference type="AlphaFoldDB" id="A0A7C2P5E6"/>
<evidence type="ECO:0000256" key="1">
    <source>
        <dbReference type="SAM" id="MobiDB-lite"/>
    </source>
</evidence>
<dbReference type="EMBL" id="DSOK01000201">
    <property type="protein sequence ID" value="HEN15195.1"/>
    <property type="molecule type" value="Genomic_DNA"/>
</dbReference>
<organism evidence="2">
    <name type="scientific">Schlesneria paludicola</name>
    <dbReference type="NCBI Taxonomy" id="360056"/>
    <lineage>
        <taxon>Bacteria</taxon>
        <taxon>Pseudomonadati</taxon>
        <taxon>Planctomycetota</taxon>
        <taxon>Planctomycetia</taxon>
        <taxon>Planctomycetales</taxon>
        <taxon>Planctomycetaceae</taxon>
        <taxon>Schlesneria</taxon>
    </lineage>
</organism>
<name>A0A7C2P5E6_9PLAN</name>
<sequence>MAKAAEPPKSKMQVVREILAKGITKNAEIVAAAKEQGVSLTPGTVANYKHHLGASKSRKRGRRRGAKKSVSAKLVRTAAAPATSDLELENLALRLIIRAGSAAKARQLIDRLG</sequence>
<proteinExistence type="predicted"/>
<accession>A0A7C2P5E6</accession>
<feature type="region of interest" description="Disordered" evidence="1">
    <location>
        <begin position="50"/>
        <end position="72"/>
    </location>
</feature>
<evidence type="ECO:0000313" key="2">
    <source>
        <dbReference type="EMBL" id="HEN15195.1"/>
    </source>
</evidence>
<feature type="compositionally biased region" description="Basic residues" evidence="1">
    <location>
        <begin position="50"/>
        <end position="67"/>
    </location>
</feature>
<gene>
    <name evidence="2" type="ORF">ENQ76_06985</name>
</gene>
<comment type="caution">
    <text evidence="2">The sequence shown here is derived from an EMBL/GenBank/DDBJ whole genome shotgun (WGS) entry which is preliminary data.</text>
</comment>